<evidence type="ECO:0000313" key="2">
    <source>
        <dbReference type="Proteomes" id="UP000030949"/>
    </source>
</evidence>
<dbReference type="AlphaFoldDB" id="A0A0B1ZBM0"/>
<dbReference type="EMBL" id="JQGJ01000001">
    <property type="protein sequence ID" value="KHK66708.1"/>
    <property type="molecule type" value="Genomic_DNA"/>
</dbReference>
<accession>A0A0B1ZBM0</accession>
<comment type="caution">
    <text evidence="1">The sequence shown here is derived from an EMBL/GenBank/DDBJ whole genome shotgun (WGS) entry which is preliminary data.</text>
</comment>
<dbReference type="OrthoDB" id="6952531at2"/>
<name>A0A0B1ZBM0_9PSED</name>
<protein>
    <submittedName>
        <fullName evidence="1">Uncharacterized protein</fullName>
    </submittedName>
</protein>
<reference evidence="2" key="1">
    <citation type="submission" date="2015-03" db="EMBL/GenBank/DDBJ databases">
        <title>Pseudomonas frederiksbergensis hydrocarbon degrader.</title>
        <authorList>
            <person name="Brown L.M."/>
            <person name="Ruiz O.N."/>
            <person name="Mueller S."/>
            <person name="Gunasekera T.S."/>
        </authorList>
    </citation>
    <scope>NUCLEOTIDE SEQUENCE [LARGE SCALE GENOMIC DNA]</scope>
    <source>
        <strain evidence="2">SI8</strain>
    </source>
</reference>
<gene>
    <name evidence="1" type="ORF">JZ00_02380</name>
</gene>
<evidence type="ECO:0000313" key="1">
    <source>
        <dbReference type="EMBL" id="KHK66708.1"/>
    </source>
</evidence>
<sequence>MARDTITEGGGERSATPLEIYGRKANGQYLPRLALANQLLKCVNVEVTNIQIHAGRPLDLTPVFEALRALPLQLQHQALLKSYKGVLNLYESYLHHGDELYLKDVLLNCANEVPGFDSALAETLQTLVPDPYDYRFRQTHLEPLNSLCNSYLGMLAYNFHAVTIYHPATAANEPVIQGFVNRAIMLLKTKLGETLRPNGAIQGSLYLEAFHEVDTDRFERYLAYDDRNDSSRSIRTFVANANRNESWENEVRLAKPKVDDSSRWLADKLIELIDRFQALNTAKNSFDPQVNDEPGLPIET</sequence>
<dbReference type="RefSeq" id="WP_025214508.1">
    <property type="nucleotide sequence ID" value="NZ_JQGJ02000002.1"/>
</dbReference>
<organism evidence="1 2">
    <name type="scientific">Pseudomonas frederiksbergensis</name>
    <dbReference type="NCBI Taxonomy" id="104087"/>
    <lineage>
        <taxon>Bacteria</taxon>
        <taxon>Pseudomonadati</taxon>
        <taxon>Pseudomonadota</taxon>
        <taxon>Gammaproteobacteria</taxon>
        <taxon>Pseudomonadales</taxon>
        <taxon>Pseudomonadaceae</taxon>
        <taxon>Pseudomonas</taxon>
    </lineage>
</organism>
<proteinExistence type="predicted"/>
<dbReference type="Proteomes" id="UP000030949">
    <property type="component" value="Unassembled WGS sequence"/>
</dbReference>